<keyword evidence="1" id="KW-0472">Membrane</keyword>
<evidence type="ECO:0000313" key="3">
    <source>
        <dbReference type="Proteomes" id="UP000225660"/>
    </source>
</evidence>
<keyword evidence="1" id="KW-1133">Transmembrane helix</keyword>
<keyword evidence="1" id="KW-0812">Transmembrane</keyword>
<keyword evidence="3" id="KW-1185">Reference proteome</keyword>
<organism evidence="2 3">
    <name type="scientific">Geobacillus phage TP-84</name>
    <dbReference type="NCBI Taxonomy" id="1965361"/>
    <lineage>
        <taxon>Viruses</taxon>
        <taxon>Duplodnaviria</taxon>
        <taxon>Heunggongvirae</taxon>
        <taxon>Uroviricota</taxon>
        <taxon>Caudoviricetes</taxon>
        <taxon>Saundersvirus</taxon>
        <taxon>Saundersvirus Tp84</taxon>
    </lineage>
</organism>
<proteinExistence type="predicted"/>
<dbReference type="RefSeq" id="YP_009600108.1">
    <property type="nucleotide sequence ID" value="NC_041918.2"/>
</dbReference>
<reference evidence="2" key="1">
    <citation type="submission" date="2017-10" db="EMBL/GenBank/DDBJ databases">
        <title>Sequence, genome organization and annotation of the thermophilic 47,7-kb bacterophage TO-84 that infects Geobacillus stearothermophilus.</title>
        <authorList>
            <person name="Skowron P.M."/>
            <person name="Kropinski A."/>
            <person name="Los M."/>
        </authorList>
    </citation>
    <scope>NUCLEOTIDE SEQUENCE [LARGE SCALE GENOMIC DNA]</scope>
</reference>
<feature type="transmembrane region" description="Helical" evidence="1">
    <location>
        <begin position="21"/>
        <end position="42"/>
    </location>
</feature>
<dbReference type="KEGG" id="vg:40075870"/>
<sequence length="49" mass="5533">MAWKGVDNMDNERKKGPIEVAFDWTLAIIALATIIGLAWKYILKPLFLG</sequence>
<evidence type="ECO:0000313" key="2">
    <source>
        <dbReference type="EMBL" id="ATP06114.1"/>
    </source>
</evidence>
<dbReference type="GeneID" id="40075870"/>
<evidence type="ECO:0000256" key="1">
    <source>
        <dbReference type="SAM" id="Phobius"/>
    </source>
</evidence>
<dbReference type="EMBL" id="KY565347">
    <property type="protein sequence ID" value="ATP06114.1"/>
    <property type="molecule type" value="Genomic_DNA"/>
</dbReference>
<name>A0A2D1Q781_9CAUD</name>
<protein>
    <submittedName>
        <fullName evidence="2">Membrane protein</fullName>
    </submittedName>
</protein>
<dbReference type="Proteomes" id="UP000225660">
    <property type="component" value="Segment"/>
</dbReference>
<accession>A0A2D1Q781</accession>